<dbReference type="RefSeq" id="WP_170164967.1">
    <property type="nucleotide sequence ID" value="NZ_RBXL01000002.1"/>
</dbReference>
<reference evidence="1 2" key="1">
    <citation type="submission" date="2018-10" db="EMBL/GenBank/DDBJ databases">
        <title>Genomic Encyclopedia of Archaeal and Bacterial Type Strains, Phase II (KMG-II): from individual species to whole genera.</title>
        <authorList>
            <person name="Goeker M."/>
        </authorList>
    </citation>
    <scope>NUCLEOTIDE SEQUENCE [LARGE SCALE GENOMIC DNA]</scope>
    <source>
        <strain evidence="1 2">DSM 235</strain>
    </source>
</reference>
<name>A0A495UKS2_9GAMM</name>
<dbReference type="AlphaFoldDB" id="A0A495UKS2"/>
<gene>
    <name evidence="1" type="ORF">BDD21_5407</name>
</gene>
<dbReference type="Proteomes" id="UP000274556">
    <property type="component" value="Unassembled WGS sequence"/>
</dbReference>
<organism evidence="1 2">
    <name type="scientific">Thiocapsa rosea</name>
    <dbReference type="NCBI Taxonomy" id="69360"/>
    <lineage>
        <taxon>Bacteria</taxon>
        <taxon>Pseudomonadati</taxon>
        <taxon>Pseudomonadota</taxon>
        <taxon>Gammaproteobacteria</taxon>
        <taxon>Chromatiales</taxon>
        <taxon>Chromatiaceae</taxon>
        <taxon>Thiocapsa</taxon>
    </lineage>
</organism>
<proteinExistence type="predicted"/>
<sequence length="51" mass="5744">MMVLPFALVTLALGALLMRRRRIALTLWGLALLSLLWLFHLHASDPLALSF</sequence>
<dbReference type="InterPro" id="IPR046035">
    <property type="entry name" value="DUF5993"/>
</dbReference>
<dbReference type="Pfam" id="PF19455">
    <property type="entry name" value="DUF5993"/>
    <property type="match status" value="1"/>
</dbReference>
<accession>A0A495UKS2</accession>
<protein>
    <submittedName>
        <fullName evidence="1">Uncharacterized protein</fullName>
    </submittedName>
</protein>
<dbReference type="EMBL" id="RBXL01000002">
    <property type="protein sequence ID" value="RKT37896.1"/>
    <property type="molecule type" value="Genomic_DNA"/>
</dbReference>
<evidence type="ECO:0000313" key="1">
    <source>
        <dbReference type="EMBL" id="RKT37896.1"/>
    </source>
</evidence>
<evidence type="ECO:0000313" key="2">
    <source>
        <dbReference type="Proteomes" id="UP000274556"/>
    </source>
</evidence>
<keyword evidence="2" id="KW-1185">Reference proteome</keyword>
<comment type="caution">
    <text evidence="1">The sequence shown here is derived from an EMBL/GenBank/DDBJ whole genome shotgun (WGS) entry which is preliminary data.</text>
</comment>